<organism evidence="2 3">
    <name type="scientific">Deinococcus hopiensis KR-140</name>
    <dbReference type="NCBI Taxonomy" id="695939"/>
    <lineage>
        <taxon>Bacteria</taxon>
        <taxon>Thermotogati</taxon>
        <taxon>Deinococcota</taxon>
        <taxon>Deinococci</taxon>
        <taxon>Deinococcales</taxon>
        <taxon>Deinococcaceae</taxon>
        <taxon>Deinococcus</taxon>
    </lineage>
</organism>
<dbReference type="CDD" id="cd00146">
    <property type="entry name" value="PKD"/>
    <property type="match status" value="6"/>
</dbReference>
<dbReference type="Pfam" id="PF00801">
    <property type="entry name" value="PKD"/>
    <property type="match status" value="1"/>
</dbReference>
<dbReference type="EMBL" id="FWWU01000006">
    <property type="protein sequence ID" value="SMB82632.1"/>
    <property type="molecule type" value="Genomic_DNA"/>
</dbReference>
<feature type="domain" description="PKD" evidence="1">
    <location>
        <begin position="597"/>
        <end position="641"/>
    </location>
</feature>
<feature type="domain" description="PKD" evidence="1">
    <location>
        <begin position="1156"/>
        <end position="1217"/>
    </location>
</feature>
<sequence length="2641" mass="274042">MRRSWLPGQVLAHALGAGGRHLLLTLVALVISWSGAQAGPGPGQTAPTITLNKTRAVFGERLTATISNGSCRSGSDTGRDAGILYWYWPNGESNYLLLGGYQGPGAQYQFETFPLAAGPVRFTYEFACPWTNNSYVLYTFTPSVAVDKLQLTNENTRFESGETATVGITNAAKDVIYTMDWKDGVDTWIGDGSPTHTFQHTYRLTTPGRFLYQSSISSKFTVSDYSRSHTESDLGYQTNHVISLPTITLNSPATTAAFTDVSVSYDYLVTGRTYTVNWGDGTSQPLVGDGSQQTVTHQYKKDGVYQITTLGSVNLTNSAPPTVTVQSPPPTLTVSGTGPKAVLSFSGLQGGTDYTVDWGDGSSTPLTRDAPGQQPSHTYAAPGTYTVKLYGPAANGSVGVLTTGTFTATLGNVGLSAAPDRPVIGGQVVLTLTGLAEAATYELDWGDGTVESGITGQTTTTRSHAYTAARDYTVTVRSGGQPLGTTTVAVQVPTPVLSHTAQGLTLTLQVQNLVAGAAYTVSWGQGTPESLNATGPAATLTHTYTAPGTYTVTVTPARGAPATESVSVVASQAKLTVTPPVVDTDQPVTAAMMDLVPALEYMLDWNDGSPPLKFTPLETQATQTHVYTAPGTYQVELSAPNVNPATAPVTVRPGGPILTLTADTLTATLSAGRLYRGVAYTIDWGGGATERFTATGPTMTLTHLYSAPGTKTVTVTPDGGTPVTASVTLSVPTPVLTVTPAQGQTDTAFTASLSGLVPSLTYTLAWGDGSTEAVTGVSTFTRVHQYALPGTFAVTVTSPDAPPAQQSVTVRVPAPVLGTTSTNLTLTLQLGRLVKTAAYRVQWGDAQEQTLTAQSTETTLSHTYAAPGTYTVTVTPELGDAASVPVTLQYVSVDAPVLSVTPSSANVYAEVRSDFRGLIPSLSYTLDWGDGQRDTITGVTEGQKVHTYPQAGTYTVSLKAPQSPAATAPVTVTQPVPVVTATSTALEAQVTVTGLIPALTYRLEWGDGTPAVEITGVDTKALTHTYGRPGVYPLTLTVPGAAPVKVTVNVAVTAATLSATTDALTVTANVSGLQKALTYTLNWGDGSNRTVSGVAADTLTHTYAKPGTYTLTLSTPGTADVTASVTLSVPTPVLTVTPAQGQTDTAFTASLSGLVPSLTYTLAWGDGSTEAVTGVSTFTRVHQYALPGTFAVTVTSPDAPPAQQSVTVRVPAPVLGTTSTNLTLTLQLGRLVKTAAYRVQWGDAQEQTLTAQSTETTLSHTYAAPGTYTVTITPELGDAASVPVTLQYVSVDAPILSVTPSSANVYAEVRSDFRGLIPSLSYTLDWGDGQRDTITGVTEGQKVHTYPQAGTYTVSLKAPQSPAATAPVTVTQPVPVVTATSTALEAQVTVTGLIPALTYRLEWGDGTPAVEITGVDTKALTHTYGRPGVYPLTLTVPGAAPVKVTVNVAVTAATLSATTDALTVTANVSGLQKALTYTLNWGDGSNRTVSGVAADTLTHTYAKPGTYTLTLSTPGTADVTATAVLQVKPLTLQVVSPELRASATLGGLVSALTYTVDWGDGQQDTVTGRTTTTLVHTYLKPGQYTVTVTAPGLDLVTTTFTAGLPPREVITATPGSSPDVLDFRITGLLTGATYLLDYGDGQVEPLTFTGQSGRWTHRYAQTGIYTLTLSLRTPDGVSSVRAVTTVQAQQPLTLSAATLAFPGGPSGSTLTLSSLDPVGVRLNVAYTGSGSLTGQWVLDGQAGPTVTVDLPEGSTAATATYTVAPPKPGRHTLSFQITGVTPRCAAACSAPRIPAANTLSYTLDVPTALTYGNLTVKLTGVTNLDLQSFSGTGTVRLIVGGSDLGAQNVTLSALQVTRTEAGYKVTGGAPTRVDLGSLQLRVLSLGQADVRLQTLTLKTDGATLSGRVQLPGNTGEGLAFRDAALQEGGELFAELSGEGSGIRDATLGTGITVSAVEGVLDLSRKQNSDVLKTAYARSEAGAPGPEWMGVVLPTARMLVGAPLVTGTVAGVTGPAAYTLGGYTTAFDLESTTLSFGGWSVRTAGMQVTISGGVIAKVSGKGSLTVPMVNEALPLNIGWNTQLGTPGAKWVFSAAGSPAVHDFGRTKLDLGTPAWETRGDGTAKLTFSNARWNLGGVSGAEVKLPLYNLTFTPDGGVSLNGEAWASATGLTNFSLFQYPFPAADVGVAYQGAGQYTLSLRGKLQLTEAVPLSGTVEPVNFWVKDGKDVKIVFEKLRVKGEIKTVSFDVAVSAMFKDENTLEFIGEGDLTIAKKLGVGVKAGFGRENGTGYGFLWAKYRAPDLSVKPLATVGAFGFYEFNGGLAINMSWKDGNFDVPPVKAIPKSGVTVAVQAGTVFGPWADKGSTVHFRGALGIDTAGTIAISAKGWFLTLLKDGAFGTEQPNAAALVVLNVPVDDPSSGYFLAQACVGPATNIGRGLDCSKNRELEFAGIMALRGYAEVYTPFSGDGQHVYLGTKQNPIGVRLLALGSTAPSVPNADATSTTPAPPVQTKQNGLEINGYLMFASDSVRAGFGANYRYRIGEKGEGAVCNWHWEAEAWVGINADFAVIYNPTALDASVSLGASASAGAGACGVDVTVGVSLTMTGRLYVSAASRFFEGTFAGRVTMPVIPDISFSVNGRADF</sequence>
<dbReference type="Pfam" id="PF18911">
    <property type="entry name" value="PKD_4"/>
    <property type="match status" value="3"/>
</dbReference>
<feature type="domain" description="PKD" evidence="1">
    <location>
        <begin position="273"/>
        <end position="332"/>
    </location>
</feature>
<dbReference type="STRING" id="695939.SAMN00790413_04091"/>
<feature type="domain" description="PKD" evidence="1">
    <location>
        <begin position="758"/>
        <end position="819"/>
    </location>
</feature>
<dbReference type="PROSITE" id="PS50093">
    <property type="entry name" value="PKD"/>
    <property type="match status" value="16"/>
</dbReference>
<feature type="domain" description="PKD" evidence="1">
    <location>
        <begin position="837"/>
        <end position="875"/>
    </location>
</feature>
<evidence type="ECO:0000259" key="1">
    <source>
        <dbReference type="PROSITE" id="PS50093"/>
    </source>
</evidence>
<feature type="domain" description="PKD" evidence="1">
    <location>
        <begin position="1395"/>
        <end position="1457"/>
    </location>
</feature>
<protein>
    <submittedName>
        <fullName evidence="2">PKD repeat-containing protein</fullName>
    </submittedName>
</protein>
<feature type="domain" description="PKD" evidence="1">
    <location>
        <begin position="1047"/>
        <end position="1136"/>
    </location>
</feature>
<reference evidence="2 3" key="1">
    <citation type="submission" date="2017-04" db="EMBL/GenBank/DDBJ databases">
        <authorList>
            <person name="Afonso C.L."/>
            <person name="Miller P.J."/>
            <person name="Scott M.A."/>
            <person name="Spackman E."/>
            <person name="Goraichik I."/>
            <person name="Dimitrov K.M."/>
            <person name="Suarez D.L."/>
            <person name="Swayne D.E."/>
        </authorList>
    </citation>
    <scope>NUCLEOTIDE SEQUENCE [LARGE SCALE GENOMIC DNA]</scope>
    <source>
        <strain evidence="2 3">KR-140</strain>
    </source>
</reference>
<dbReference type="InterPro" id="IPR035986">
    <property type="entry name" value="PKD_dom_sf"/>
</dbReference>
<keyword evidence="3" id="KW-1185">Reference proteome</keyword>
<dbReference type="SMART" id="SM00089">
    <property type="entry name" value="PKD"/>
    <property type="match status" value="17"/>
</dbReference>
<accession>A0A1W1UNF5</accession>
<dbReference type="Proteomes" id="UP000192582">
    <property type="component" value="Unassembled WGS sequence"/>
</dbReference>
<dbReference type="InterPro" id="IPR022409">
    <property type="entry name" value="PKD/Chitinase_dom"/>
</dbReference>
<feature type="domain" description="PKD" evidence="1">
    <location>
        <begin position="1550"/>
        <end position="1590"/>
    </location>
</feature>
<name>A0A1W1UNF5_9DEIO</name>
<dbReference type="Gene3D" id="2.60.40.10">
    <property type="entry name" value="Immunoglobulins"/>
    <property type="match status" value="17"/>
</dbReference>
<gene>
    <name evidence="2" type="ORF">SAMN00790413_04091</name>
</gene>
<feature type="domain" description="PKD" evidence="1">
    <location>
        <begin position="1445"/>
        <end position="1527"/>
    </location>
</feature>
<evidence type="ECO:0000313" key="2">
    <source>
        <dbReference type="EMBL" id="SMB82632.1"/>
    </source>
</evidence>
<feature type="domain" description="PKD" evidence="1">
    <location>
        <begin position="920"/>
        <end position="981"/>
    </location>
</feature>
<dbReference type="SUPFAM" id="SSF49299">
    <property type="entry name" value="PKD domain"/>
    <property type="match status" value="16"/>
</dbReference>
<feature type="domain" description="PKD" evidence="1">
    <location>
        <begin position="1604"/>
        <end position="1688"/>
    </location>
</feature>
<dbReference type="InterPro" id="IPR013783">
    <property type="entry name" value="Ig-like_fold"/>
</dbReference>
<feature type="domain" description="PKD" evidence="1">
    <location>
        <begin position="1235"/>
        <end position="1273"/>
    </location>
</feature>
<feature type="domain" description="PKD" evidence="1">
    <location>
        <begin position="997"/>
        <end position="1059"/>
    </location>
</feature>
<dbReference type="InterPro" id="IPR000601">
    <property type="entry name" value="PKD_dom"/>
</dbReference>
<feature type="domain" description="PKD" evidence="1">
    <location>
        <begin position="354"/>
        <end position="389"/>
    </location>
</feature>
<evidence type="ECO:0000313" key="3">
    <source>
        <dbReference type="Proteomes" id="UP000192582"/>
    </source>
</evidence>
<proteinExistence type="predicted"/>
<feature type="domain" description="PKD" evidence="1">
    <location>
        <begin position="1318"/>
        <end position="1379"/>
    </location>
</feature>
<feature type="domain" description="PKD" evidence="1">
    <location>
        <begin position="515"/>
        <end position="568"/>
    </location>
</feature>